<proteinExistence type="predicted"/>
<name>E7FQF2_9LACO</name>
<dbReference type="PANTHER" id="PTHR33744:SF15">
    <property type="entry name" value="CARBOHYDRATE DIACID REGULATOR"/>
    <property type="match status" value="1"/>
</dbReference>
<evidence type="ECO:0000313" key="2">
    <source>
        <dbReference type="EMBL" id="EFZ34747.1"/>
    </source>
</evidence>
<dbReference type="SUPFAM" id="SSF46689">
    <property type="entry name" value="Homeodomain-like"/>
    <property type="match status" value="1"/>
</dbReference>
<feature type="domain" description="PucR C-terminal helix-turn-helix" evidence="1">
    <location>
        <begin position="231"/>
        <end position="283"/>
    </location>
</feature>
<dbReference type="Proteomes" id="UP000004099">
    <property type="component" value="Unassembled WGS sequence"/>
</dbReference>
<dbReference type="Gene3D" id="1.10.10.2840">
    <property type="entry name" value="PucR C-terminal helix-turn-helix domain"/>
    <property type="match status" value="1"/>
</dbReference>
<evidence type="ECO:0000259" key="1">
    <source>
        <dbReference type="Pfam" id="PF13556"/>
    </source>
</evidence>
<dbReference type="InterPro" id="IPR051448">
    <property type="entry name" value="CdaR-like_regulators"/>
</dbReference>
<accession>E7FQF2</accession>
<dbReference type="Pfam" id="PF13556">
    <property type="entry name" value="HTH_30"/>
    <property type="match status" value="1"/>
</dbReference>
<gene>
    <name evidence="2" type="ORF">HMPREF0542_11129</name>
</gene>
<dbReference type="InterPro" id="IPR009057">
    <property type="entry name" value="Homeodomain-like_sf"/>
</dbReference>
<evidence type="ECO:0000313" key="3">
    <source>
        <dbReference type="Proteomes" id="UP000004099"/>
    </source>
</evidence>
<dbReference type="InterPro" id="IPR025736">
    <property type="entry name" value="PucR_C-HTH_dom"/>
</dbReference>
<reference evidence="2 3" key="1">
    <citation type="submission" date="2011-01" db="EMBL/GenBank/DDBJ databases">
        <authorList>
            <person name="Muzny D."/>
            <person name="Qin X."/>
            <person name="Buhay C."/>
            <person name="Dugan-Rocha S."/>
            <person name="Ding Y."/>
            <person name="Chen G."/>
            <person name="Hawes A."/>
            <person name="Holder M."/>
            <person name="Jhangiani S."/>
            <person name="Johnson A."/>
            <person name="Khan Z."/>
            <person name="Li Z."/>
            <person name="Liu W."/>
            <person name="Liu X."/>
            <person name="Perez L."/>
            <person name="Shen H."/>
            <person name="Wang Q."/>
            <person name="Watt J."/>
            <person name="Xi L."/>
            <person name="Xin Y."/>
            <person name="Zhou J."/>
            <person name="Deng J."/>
            <person name="Jiang H."/>
            <person name="Liu Y."/>
            <person name="Qu J."/>
            <person name="Song X.-Z."/>
            <person name="Zhang L."/>
            <person name="Villasana D."/>
            <person name="Johnson A."/>
            <person name="Liu J."/>
            <person name="Liyanage D."/>
            <person name="Lorensuhewa L."/>
            <person name="Robinson T."/>
            <person name="Song A."/>
            <person name="Song B.-B."/>
            <person name="Dinh H."/>
            <person name="Thornton R."/>
            <person name="Coyle M."/>
            <person name="Francisco L."/>
            <person name="Jackson L."/>
            <person name="Javaid M."/>
            <person name="Korchina V."/>
            <person name="Kovar C."/>
            <person name="Mata R."/>
            <person name="Mathew T."/>
            <person name="Ngo R."/>
            <person name="Nguyen L."/>
            <person name="Nguyen N."/>
            <person name="Okwuonu G."/>
            <person name="Ongeri F."/>
            <person name="Pham C."/>
            <person name="Simmons D."/>
            <person name="Wilczek-Boney K."/>
            <person name="Hale W."/>
            <person name="Jakkamsetti A."/>
            <person name="Pham P."/>
            <person name="Ruth R."/>
            <person name="San Lucas F."/>
            <person name="Warren J."/>
            <person name="Zhang J."/>
            <person name="Zhao Z."/>
            <person name="Zhou C."/>
            <person name="Zhu D."/>
            <person name="Lee S."/>
            <person name="Bess C."/>
            <person name="Blankenburg K."/>
            <person name="Forbes L."/>
            <person name="Fu Q."/>
            <person name="Gubbala S."/>
            <person name="Hirani K."/>
            <person name="Jayaseelan J.C."/>
            <person name="Lara F."/>
            <person name="Munidasa M."/>
            <person name="Palculict T."/>
            <person name="Patil S."/>
            <person name="Pu L.-L."/>
            <person name="Saada N."/>
            <person name="Tang L."/>
            <person name="Weissenberger G."/>
            <person name="Zhu Y."/>
            <person name="Hemphill L."/>
            <person name="Shang Y."/>
            <person name="Youmans B."/>
            <person name="Ayvaz T."/>
            <person name="Ross M."/>
            <person name="Santibanez J."/>
            <person name="Aqrawi P."/>
            <person name="Gross S."/>
            <person name="Joshi V."/>
            <person name="Fowler G."/>
            <person name="Nazareth L."/>
            <person name="Reid J."/>
            <person name="Worley K."/>
            <person name="Petrosino J."/>
            <person name="Highlander S."/>
            <person name="Gibbs R."/>
        </authorList>
    </citation>
    <scope>NUCLEOTIDE SEQUENCE [LARGE SCALE GENOMIC DNA]</scope>
    <source>
        <strain evidence="2 3">ATCC 25644</strain>
    </source>
</reference>
<comment type="caution">
    <text evidence="2">The sequence shown here is derived from an EMBL/GenBank/DDBJ whole genome shotgun (WGS) entry which is preliminary data.</text>
</comment>
<dbReference type="EMBL" id="ACGS02000037">
    <property type="protein sequence ID" value="EFZ34747.1"/>
    <property type="molecule type" value="Genomic_DNA"/>
</dbReference>
<protein>
    <submittedName>
        <fullName evidence="2">Transcriptional regulator, Fis family</fullName>
    </submittedName>
</protein>
<dbReference type="AlphaFoldDB" id="E7FQF2"/>
<organism evidence="2 3">
    <name type="scientific">Ligilactobacillus ruminis ATCC 25644</name>
    <dbReference type="NCBI Taxonomy" id="525362"/>
    <lineage>
        <taxon>Bacteria</taxon>
        <taxon>Bacillati</taxon>
        <taxon>Bacillota</taxon>
        <taxon>Bacilli</taxon>
        <taxon>Lactobacillales</taxon>
        <taxon>Lactobacillaceae</taxon>
        <taxon>Ligilactobacillus</taxon>
    </lineage>
</organism>
<dbReference type="InterPro" id="IPR042070">
    <property type="entry name" value="PucR_C-HTH_sf"/>
</dbReference>
<sequence>MFMDIEKLLALFPQANLGEKQAGAISFRQGDAFLNIPAAELSEKERKMLEIFLGKTADFEVECGVWQDYLTKKSNVKPIKRGKIRFIQYEIRSLNQAEFDMELFKKAFSALFPKEPEAVFFLSKNSGVAIEKINAASFDKEEFKGIIQALDADLGANCRVFVGHIWDHKDDLCELFSAERRVFLTENPSEQVFDLAEVALHHYCHEMTSKSPLAQKYHQLISEDLQLKKIVVALYHEKGNVSSAAKELYLHRNTLQYRIDRLRQETGLNLRRMDDLVFCYLMLQ</sequence>
<dbReference type="HOGENOM" id="CLU_081318_0_0_9"/>
<dbReference type="PANTHER" id="PTHR33744">
    <property type="entry name" value="CARBOHYDRATE DIACID REGULATOR"/>
    <property type="match status" value="1"/>
</dbReference>